<proteinExistence type="predicted"/>
<keyword evidence="2" id="KW-1133">Transmembrane helix</keyword>
<keyword evidence="2" id="KW-0812">Transmembrane</keyword>
<evidence type="ECO:0000313" key="3">
    <source>
        <dbReference type="EMBL" id="RHZ81131.1"/>
    </source>
</evidence>
<feature type="region of interest" description="Disordered" evidence="1">
    <location>
        <begin position="1"/>
        <end position="110"/>
    </location>
</feature>
<dbReference type="AlphaFoldDB" id="A0A397IYV4"/>
<feature type="compositionally biased region" description="Basic and acidic residues" evidence="1">
    <location>
        <begin position="1"/>
        <end position="24"/>
    </location>
</feature>
<comment type="caution">
    <text evidence="3">The sequence shown here is derived from an EMBL/GenBank/DDBJ whole genome shotgun (WGS) entry which is preliminary data.</text>
</comment>
<feature type="compositionally biased region" description="Low complexity" evidence="1">
    <location>
        <begin position="93"/>
        <end position="108"/>
    </location>
</feature>
<protein>
    <submittedName>
        <fullName evidence="3">Uncharacterized protein</fullName>
    </submittedName>
</protein>
<evidence type="ECO:0000256" key="2">
    <source>
        <dbReference type="SAM" id="Phobius"/>
    </source>
</evidence>
<dbReference type="OrthoDB" id="2446119at2759"/>
<dbReference type="Proteomes" id="UP000266861">
    <property type="component" value="Unassembled WGS sequence"/>
</dbReference>
<accession>A0A397IYV4</accession>
<feature type="compositionally biased region" description="Acidic residues" evidence="1">
    <location>
        <begin position="25"/>
        <end position="34"/>
    </location>
</feature>
<organism evidence="3 4">
    <name type="scientific">Diversispora epigaea</name>
    <dbReference type="NCBI Taxonomy" id="1348612"/>
    <lineage>
        <taxon>Eukaryota</taxon>
        <taxon>Fungi</taxon>
        <taxon>Fungi incertae sedis</taxon>
        <taxon>Mucoromycota</taxon>
        <taxon>Glomeromycotina</taxon>
        <taxon>Glomeromycetes</taxon>
        <taxon>Diversisporales</taxon>
        <taxon>Diversisporaceae</taxon>
        <taxon>Diversispora</taxon>
    </lineage>
</organism>
<gene>
    <name evidence="3" type="ORF">Glove_123g160</name>
</gene>
<evidence type="ECO:0000256" key="1">
    <source>
        <dbReference type="SAM" id="MobiDB-lite"/>
    </source>
</evidence>
<keyword evidence="4" id="KW-1185">Reference proteome</keyword>
<feature type="transmembrane region" description="Helical" evidence="2">
    <location>
        <begin position="187"/>
        <end position="206"/>
    </location>
</feature>
<name>A0A397IYV4_9GLOM</name>
<keyword evidence="2" id="KW-0472">Membrane</keyword>
<evidence type="ECO:0000313" key="4">
    <source>
        <dbReference type="Proteomes" id="UP000266861"/>
    </source>
</evidence>
<sequence>MELERTAKENEGRFRIDANSKSLEDDTPASDITDDTSNFDVCRETKTLYGASSIHTESKSPEDKEIEFLDRVHKEQISNEIRGRNREKKLRSQDLSSDNNSSEQSNSLCDIKTVTLETNSKDSIEEEVPEEETVDDILTPELKEVYKKLDQRMRERYHKCKTDEGKILILETTIHERKRGKYEINSVFIAISALSTIAITVTGTYMI</sequence>
<dbReference type="EMBL" id="PQFF01000115">
    <property type="protein sequence ID" value="RHZ81131.1"/>
    <property type="molecule type" value="Genomic_DNA"/>
</dbReference>
<feature type="compositionally biased region" description="Basic and acidic residues" evidence="1">
    <location>
        <begin position="56"/>
        <end position="84"/>
    </location>
</feature>
<reference evidence="3 4" key="1">
    <citation type="submission" date="2018-08" db="EMBL/GenBank/DDBJ databases">
        <title>Genome and evolution of the arbuscular mycorrhizal fungus Diversispora epigaea (formerly Glomus versiforme) and its bacterial endosymbionts.</title>
        <authorList>
            <person name="Sun X."/>
            <person name="Fei Z."/>
            <person name="Harrison M."/>
        </authorList>
    </citation>
    <scope>NUCLEOTIDE SEQUENCE [LARGE SCALE GENOMIC DNA]</scope>
    <source>
        <strain evidence="3 4">IT104</strain>
    </source>
</reference>